<dbReference type="SUPFAM" id="SSF56645">
    <property type="entry name" value="Acyl-CoA dehydrogenase NM domain-like"/>
    <property type="match status" value="1"/>
</dbReference>
<dbReference type="InterPro" id="IPR037069">
    <property type="entry name" value="AcylCoA_DH/ox_N_sf"/>
</dbReference>
<keyword evidence="3" id="KW-0560">Oxidoreductase</keyword>
<keyword evidence="5" id="KW-1185">Reference proteome</keyword>
<dbReference type="Gene3D" id="2.40.110.10">
    <property type="entry name" value="Butyryl-CoA Dehydrogenase, subunit A, domain 2"/>
    <property type="match status" value="1"/>
</dbReference>
<accession>A0ABT0U4S4</accession>
<dbReference type="PANTHER" id="PTHR43884:SF20">
    <property type="entry name" value="ACYL-COA DEHYDROGENASE FADE28"/>
    <property type="match status" value="1"/>
</dbReference>
<dbReference type="PANTHER" id="PTHR43884">
    <property type="entry name" value="ACYL-COA DEHYDROGENASE"/>
    <property type="match status" value="1"/>
</dbReference>
<proteinExistence type="predicted"/>
<evidence type="ECO:0000256" key="3">
    <source>
        <dbReference type="ARBA" id="ARBA00023002"/>
    </source>
</evidence>
<dbReference type="InterPro" id="IPR009100">
    <property type="entry name" value="AcylCoA_DH/oxidase_NM_dom_sf"/>
</dbReference>
<protein>
    <submittedName>
        <fullName evidence="4">Acyl-CoA/acyl-ACP dehydrogenase</fullName>
    </submittedName>
</protein>
<keyword evidence="2" id="KW-0274">FAD</keyword>
<dbReference type="Gene3D" id="1.10.540.10">
    <property type="entry name" value="Acyl-CoA dehydrogenase/oxidase, N-terminal domain"/>
    <property type="match status" value="1"/>
</dbReference>
<dbReference type="Proteomes" id="UP001202961">
    <property type="component" value="Unassembled WGS sequence"/>
</dbReference>
<evidence type="ECO:0000256" key="1">
    <source>
        <dbReference type="ARBA" id="ARBA00022630"/>
    </source>
</evidence>
<name>A0ABT0U4S4_9BACT</name>
<sequence length="327" mass="35663">MLIPKEFGGLGASAVEASRMLRAISSRAPSLGIVCTMHNFSVSTLVEWAIFGEEYGQLLLSGLAENAMYVASGFAEGRSGARPLDMTMRARRAPGGGWLVSGKKKPCTLTHSMDFLSCGLIAETEPGVWRRAVGLIPADAEGIERRPFWKTEILAGAESDEVILTDAHVPDDFVFVVDDTDALNPVEITGYIWFQLALSSTYLGVVSALVERVLESEKGNAQERAQLVIQWENQATALDGLAYALQAREDHQRLLSRALSTRYAAQSVIEHLAMRSVELLGGMSFMSTPEHTYRMCACRAMAFHPPGRMFALDALDEFARGGELDVS</sequence>
<evidence type="ECO:0000313" key="5">
    <source>
        <dbReference type="Proteomes" id="UP001202961"/>
    </source>
</evidence>
<dbReference type="InterPro" id="IPR046373">
    <property type="entry name" value="Acyl-CoA_Oxase/DH_mid-dom_sf"/>
</dbReference>
<dbReference type="EMBL" id="JAMQBK010000032">
    <property type="protein sequence ID" value="MCM2371560.1"/>
    <property type="molecule type" value="Genomic_DNA"/>
</dbReference>
<reference evidence="4 5" key="1">
    <citation type="journal article" date="2022" name="Syst. Appl. Microbiol.">
        <title>Rhodopirellula aestuarii sp. nov., a novel member of the genus Rhodopirellula isolated from brackish sediments collected in the Tagus River estuary, Portugal.</title>
        <authorList>
            <person name="Vitorino I.R."/>
            <person name="Klimek D."/>
            <person name="Calusinska M."/>
            <person name="Lobo-da-Cunha A."/>
            <person name="Vasconcelos V."/>
            <person name="Lage O.M."/>
        </authorList>
    </citation>
    <scope>NUCLEOTIDE SEQUENCE [LARGE SCALE GENOMIC DNA]</scope>
    <source>
        <strain evidence="4 5">ICT_H3.1</strain>
    </source>
</reference>
<dbReference type="RefSeq" id="WP_250929198.1">
    <property type="nucleotide sequence ID" value="NZ_JAMQBK010000032.1"/>
</dbReference>
<evidence type="ECO:0000313" key="4">
    <source>
        <dbReference type="EMBL" id="MCM2371560.1"/>
    </source>
</evidence>
<evidence type="ECO:0000256" key="2">
    <source>
        <dbReference type="ARBA" id="ARBA00022827"/>
    </source>
</evidence>
<organism evidence="4 5">
    <name type="scientific">Aporhodopirellula aestuarii</name>
    <dbReference type="NCBI Taxonomy" id="2950107"/>
    <lineage>
        <taxon>Bacteria</taxon>
        <taxon>Pseudomonadati</taxon>
        <taxon>Planctomycetota</taxon>
        <taxon>Planctomycetia</taxon>
        <taxon>Pirellulales</taxon>
        <taxon>Pirellulaceae</taxon>
        <taxon>Aporhodopirellula</taxon>
    </lineage>
</organism>
<gene>
    <name evidence="4" type="ORF">NB063_13190</name>
</gene>
<comment type="caution">
    <text evidence="4">The sequence shown here is derived from an EMBL/GenBank/DDBJ whole genome shotgun (WGS) entry which is preliminary data.</text>
</comment>
<keyword evidence="1" id="KW-0285">Flavoprotein</keyword>